<organism evidence="6 7">
    <name type="scientific">Smittium simulii</name>
    <dbReference type="NCBI Taxonomy" id="133385"/>
    <lineage>
        <taxon>Eukaryota</taxon>
        <taxon>Fungi</taxon>
        <taxon>Fungi incertae sedis</taxon>
        <taxon>Zoopagomycota</taxon>
        <taxon>Kickxellomycotina</taxon>
        <taxon>Harpellomycetes</taxon>
        <taxon>Harpellales</taxon>
        <taxon>Legeriomycetaceae</taxon>
        <taxon>Smittium</taxon>
    </lineage>
</organism>
<keyword evidence="7" id="KW-1185">Reference proteome</keyword>
<dbReference type="InterPro" id="IPR036910">
    <property type="entry name" value="HMG_box_dom_sf"/>
</dbReference>
<dbReference type="Proteomes" id="UP000245383">
    <property type="component" value="Unassembled WGS sequence"/>
</dbReference>
<dbReference type="GO" id="GO:0000978">
    <property type="term" value="F:RNA polymerase II cis-regulatory region sequence-specific DNA binding"/>
    <property type="evidence" value="ECO:0007669"/>
    <property type="project" value="TreeGrafter"/>
</dbReference>
<dbReference type="FunFam" id="1.10.30.10:FF:000041">
    <property type="entry name" value="HMG box family protein"/>
    <property type="match status" value="1"/>
</dbReference>
<name>A0A2T9YQ19_9FUNG</name>
<sequence>MVLSTCNPNASSYSKVANYLNSANTSFFLNNSQQDNQALSSMALNTMSHPIITNQPNPNMQEMVFSISNDIPSAFTTSYIEKLNDIPSAFTTSYTEKSNNTSESALNLSCSDVTLNEDSRFYQNITGSQDSSCEPYSIGKNCDIIHMYNFGDTDTRATKANKAKRTPRPPNSFILYRKDKQEDVIKTNLGVSNKEISIIIGKMWKSESPETKEKYKNLAENEKNKHKKLYPDYKYQPRKSKKCSKSDQDVRYGSSTLFNPPLQTKMFHPGSNFAEYNSYSGAAIKSLSDPTKGNFVDMSQISTNNNSTQTAYNNTFFKNNFTAYNNIQGCNKEFEESIPYMYAQNNSFIDSSIQIPSTFKAANLSHFNRHSNKDIGSMFGVSHDAVNDAIDSSYISTMVQRQVTHVNRNLTPQENLNNMQIYSARTNAGLALSKTPAEQQVDTISRPITSDLKQSHLPHNIQNSSGFDCEVNALENIHQIIRTGTNNQNNDFMSNEVNWNNFPNSPGINESLLPQSFQENQFFSIPKFNL</sequence>
<evidence type="ECO:0000313" key="7">
    <source>
        <dbReference type="Proteomes" id="UP000245383"/>
    </source>
</evidence>
<evidence type="ECO:0000256" key="3">
    <source>
        <dbReference type="ARBA" id="ARBA00023163"/>
    </source>
</evidence>
<dbReference type="SUPFAM" id="SSF47095">
    <property type="entry name" value="HMG-box"/>
    <property type="match status" value="1"/>
</dbReference>
<keyword evidence="4" id="KW-0539">Nucleus</keyword>
<evidence type="ECO:0000259" key="5">
    <source>
        <dbReference type="PROSITE" id="PS50118"/>
    </source>
</evidence>
<dbReference type="InterPro" id="IPR050140">
    <property type="entry name" value="SRY-related_HMG-box_TF-like"/>
</dbReference>
<evidence type="ECO:0000256" key="4">
    <source>
        <dbReference type="PROSITE-ProRule" id="PRU00267"/>
    </source>
</evidence>
<dbReference type="STRING" id="133385.A0A2T9YQ19"/>
<keyword evidence="3" id="KW-0804">Transcription</keyword>
<evidence type="ECO:0000256" key="2">
    <source>
        <dbReference type="ARBA" id="ARBA00023125"/>
    </source>
</evidence>
<keyword evidence="2 4" id="KW-0238">DNA-binding</keyword>
<dbReference type="GO" id="GO:0001228">
    <property type="term" value="F:DNA-binding transcription activator activity, RNA polymerase II-specific"/>
    <property type="evidence" value="ECO:0007669"/>
    <property type="project" value="TreeGrafter"/>
</dbReference>
<dbReference type="EMBL" id="MBFR01000092">
    <property type="protein sequence ID" value="PVU94406.1"/>
    <property type="molecule type" value="Genomic_DNA"/>
</dbReference>
<feature type="DNA-binding region" description="HMG box" evidence="4">
    <location>
        <begin position="166"/>
        <end position="234"/>
    </location>
</feature>
<dbReference type="CDD" id="cd01389">
    <property type="entry name" value="HMG-box_ROX1-like"/>
    <property type="match status" value="1"/>
</dbReference>
<dbReference type="GO" id="GO:0030154">
    <property type="term" value="P:cell differentiation"/>
    <property type="evidence" value="ECO:0007669"/>
    <property type="project" value="TreeGrafter"/>
</dbReference>
<dbReference type="OrthoDB" id="6247875at2759"/>
<dbReference type="Pfam" id="PF00505">
    <property type="entry name" value="HMG_box"/>
    <property type="match status" value="1"/>
</dbReference>
<dbReference type="PANTHER" id="PTHR10270">
    <property type="entry name" value="SOX TRANSCRIPTION FACTOR"/>
    <property type="match status" value="1"/>
</dbReference>
<dbReference type="Gene3D" id="1.10.30.10">
    <property type="entry name" value="High mobility group box domain"/>
    <property type="match status" value="1"/>
</dbReference>
<gene>
    <name evidence="6" type="ORF">BB561_002563</name>
</gene>
<dbReference type="PROSITE" id="PS50118">
    <property type="entry name" value="HMG_BOX_2"/>
    <property type="match status" value="1"/>
</dbReference>
<dbReference type="AlphaFoldDB" id="A0A2T9YQ19"/>
<dbReference type="InterPro" id="IPR009071">
    <property type="entry name" value="HMG_box_dom"/>
</dbReference>
<dbReference type="GO" id="GO:0005634">
    <property type="term" value="C:nucleus"/>
    <property type="evidence" value="ECO:0007669"/>
    <property type="project" value="UniProtKB-UniRule"/>
</dbReference>
<evidence type="ECO:0000313" key="6">
    <source>
        <dbReference type="EMBL" id="PVU94406.1"/>
    </source>
</evidence>
<accession>A0A2T9YQ19</accession>
<reference evidence="6 7" key="1">
    <citation type="journal article" date="2018" name="MBio">
        <title>Comparative Genomics Reveals the Core Gene Toolbox for the Fungus-Insect Symbiosis.</title>
        <authorList>
            <person name="Wang Y."/>
            <person name="Stata M."/>
            <person name="Wang W."/>
            <person name="Stajich J.E."/>
            <person name="White M.M."/>
            <person name="Moncalvo J.M."/>
        </authorList>
    </citation>
    <scope>NUCLEOTIDE SEQUENCE [LARGE SCALE GENOMIC DNA]</scope>
    <source>
        <strain evidence="6 7">SWE-8-4</strain>
    </source>
</reference>
<comment type="caution">
    <text evidence="6">The sequence shown here is derived from an EMBL/GenBank/DDBJ whole genome shotgun (WGS) entry which is preliminary data.</text>
</comment>
<proteinExistence type="predicted"/>
<dbReference type="PANTHER" id="PTHR10270:SF161">
    <property type="entry name" value="SEX-DETERMINING REGION Y PROTEIN"/>
    <property type="match status" value="1"/>
</dbReference>
<dbReference type="SMART" id="SM00398">
    <property type="entry name" value="HMG"/>
    <property type="match status" value="1"/>
</dbReference>
<keyword evidence="1" id="KW-0805">Transcription regulation</keyword>
<protein>
    <recommendedName>
        <fullName evidence="5">HMG box domain-containing protein</fullName>
    </recommendedName>
</protein>
<evidence type="ECO:0000256" key="1">
    <source>
        <dbReference type="ARBA" id="ARBA00023015"/>
    </source>
</evidence>
<feature type="domain" description="HMG box" evidence="5">
    <location>
        <begin position="166"/>
        <end position="234"/>
    </location>
</feature>